<evidence type="ECO:0000256" key="8">
    <source>
        <dbReference type="ARBA" id="ARBA00022573"/>
    </source>
</evidence>
<feature type="binding site" evidence="16">
    <location>
        <position position="66"/>
    </location>
    <ligand>
        <name>GTP</name>
        <dbReference type="ChEBI" id="CHEBI:37565"/>
    </ligand>
</feature>
<accession>A0A2J8H3N3</accession>
<dbReference type="PANTHER" id="PTHR34848">
    <property type="match status" value="1"/>
</dbReference>
<comment type="caution">
    <text evidence="17">The sequence shown here is derived from an EMBL/GenBank/DDBJ whole genome shotgun (WGS) entry which is preliminary data.</text>
</comment>
<dbReference type="PIRSF" id="PIRSF006135">
    <property type="entry name" value="CobU"/>
    <property type="match status" value="1"/>
</dbReference>
<evidence type="ECO:0000256" key="5">
    <source>
        <dbReference type="ARBA" id="ARBA00004692"/>
    </source>
</evidence>
<dbReference type="EC" id="2.7.1.156" evidence="14"/>
<protein>
    <recommendedName>
        <fullName evidence="14">Bifunctional adenosylcobalamin biosynthesis protein</fullName>
        <ecNumber evidence="14">2.7.1.156</ecNumber>
        <ecNumber evidence="14">2.7.7.62</ecNumber>
    </recommendedName>
</protein>
<gene>
    <name evidence="17" type="ORF">C1N32_19800</name>
</gene>
<dbReference type="Proteomes" id="UP000236449">
    <property type="component" value="Unassembled WGS sequence"/>
</dbReference>
<dbReference type="GO" id="GO:0043752">
    <property type="term" value="F:adenosylcobinamide kinase activity"/>
    <property type="evidence" value="ECO:0007669"/>
    <property type="project" value="UniProtKB-EC"/>
</dbReference>
<keyword evidence="9 14" id="KW-0808">Transferase</keyword>
<keyword evidence="10 14" id="KW-0547">Nucleotide-binding</keyword>
<dbReference type="NCBIfam" id="NF004469">
    <property type="entry name" value="PRK05800.1"/>
    <property type="match status" value="1"/>
</dbReference>
<dbReference type="CDD" id="cd00544">
    <property type="entry name" value="CobU"/>
    <property type="match status" value="1"/>
</dbReference>
<comment type="catalytic activity">
    <reaction evidence="2 14">
        <text>adenosylcob(III)inamide phosphate + GTP + H(+) = adenosylcob(III)inamide-GDP + diphosphate</text>
        <dbReference type="Rhea" id="RHEA:22712"/>
        <dbReference type="ChEBI" id="CHEBI:15378"/>
        <dbReference type="ChEBI" id="CHEBI:33019"/>
        <dbReference type="ChEBI" id="CHEBI:37565"/>
        <dbReference type="ChEBI" id="CHEBI:58502"/>
        <dbReference type="ChEBI" id="CHEBI:60487"/>
        <dbReference type="EC" id="2.7.7.62"/>
    </reaction>
</comment>
<dbReference type="GO" id="GO:0005524">
    <property type="term" value="F:ATP binding"/>
    <property type="evidence" value="ECO:0007669"/>
    <property type="project" value="UniProtKB-UniRule"/>
</dbReference>
<dbReference type="UniPathway" id="UPA00148">
    <property type="reaction ID" value="UER00236"/>
</dbReference>
<dbReference type="Pfam" id="PF02283">
    <property type="entry name" value="CobU"/>
    <property type="match status" value="1"/>
</dbReference>
<dbReference type="PANTHER" id="PTHR34848:SF1">
    <property type="entry name" value="BIFUNCTIONAL ADENOSYLCOBALAMIN BIOSYNTHESIS PROTEIN COBU"/>
    <property type="match status" value="1"/>
</dbReference>
<name>A0A2J8H3N3_VIBDI</name>
<dbReference type="RefSeq" id="WP_102964653.1">
    <property type="nucleotide sequence ID" value="NZ_POSJ01000033.1"/>
</dbReference>
<comment type="similarity">
    <text evidence="7 14">Belongs to the CobU/CobP family.</text>
</comment>
<dbReference type="EMBL" id="POSK01000019">
    <property type="protein sequence ID" value="PNI01766.1"/>
    <property type="molecule type" value="Genomic_DNA"/>
</dbReference>
<keyword evidence="17" id="KW-0548">Nucleotidyltransferase</keyword>
<keyword evidence="8 14" id="KW-0169">Cobalamin biosynthesis</keyword>
<dbReference type="GO" id="GO:0009236">
    <property type="term" value="P:cobalamin biosynthetic process"/>
    <property type="evidence" value="ECO:0007669"/>
    <property type="project" value="UniProtKB-UniRule"/>
</dbReference>
<dbReference type="OrthoDB" id="9788370at2"/>
<comment type="pathway">
    <text evidence="6 14">Cofactor biosynthesis; adenosylcobalamin biosynthesis; adenosylcobalamin from cob(II)yrinate a,c-diamide: step 5/7.</text>
</comment>
<evidence type="ECO:0000256" key="1">
    <source>
        <dbReference type="ARBA" id="ARBA00000312"/>
    </source>
</evidence>
<dbReference type="InterPro" id="IPR003203">
    <property type="entry name" value="CobU/CobP"/>
</dbReference>
<comment type="catalytic activity">
    <reaction evidence="1 14">
        <text>adenosylcob(III)inamide + ATP = adenosylcob(III)inamide phosphate + ADP + H(+)</text>
        <dbReference type="Rhea" id="RHEA:15769"/>
        <dbReference type="ChEBI" id="CHEBI:2480"/>
        <dbReference type="ChEBI" id="CHEBI:15378"/>
        <dbReference type="ChEBI" id="CHEBI:30616"/>
        <dbReference type="ChEBI" id="CHEBI:58502"/>
        <dbReference type="ChEBI" id="CHEBI:456216"/>
        <dbReference type="EC" id="2.7.1.156"/>
    </reaction>
</comment>
<evidence type="ECO:0000256" key="11">
    <source>
        <dbReference type="ARBA" id="ARBA00022777"/>
    </source>
</evidence>
<evidence type="ECO:0000256" key="12">
    <source>
        <dbReference type="ARBA" id="ARBA00022840"/>
    </source>
</evidence>
<feature type="active site" description="GMP-histidine intermediate" evidence="15">
    <location>
        <position position="54"/>
    </location>
</feature>
<organism evidence="17 18">
    <name type="scientific">Vibrio diazotrophicus</name>
    <dbReference type="NCBI Taxonomy" id="685"/>
    <lineage>
        <taxon>Bacteria</taxon>
        <taxon>Pseudomonadati</taxon>
        <taxon>Pseudomonadota</taxon>
        <taxon>Gammaproteobacteria</taxon>
        <taxon>Vibrionales</taxon>
        <taxon>Vibrionaceae</taxon>
        <taxon>Vibrio</taxon>
    </lineage>
</organism>
<reference evidence="17 18" key="1">
    <citation type="submission" date="2018-01" db="EMBL/GenBank/DDBJ databases">
        <title>Draft genome sequences of six Vibrio diazotrophicus strains isolated from deep-sea sediments of the Baltic Sea.</title>
        <authorList>
            <person name="Castillo D."/>
            <person name="Vandieken V."/>
            <person name="Chiang O."/>
            <person name="Middelboe M."/>
        </authorList>
    </citation>
    <scope>NUCLEOTIDE SEQUENCE [LARGE SCALE GENOMIC DNA]</scope>
    <source>
        <strain evidence="17 18">60.27F</strain>
    </source>
</reference>
<keyword evidence="13 14" id="KW-0342">GTP-binding</keyword>
<evidence type="ECO:0000313" key="18">
    <source>
        <dbReference type="Proteomes" id="UP000236449"/>
    </source>
</evidence>
<evidence type="ECO:0000256" key="15">
    <source>
        <dbReference type="PIRSR" id="PIRSR006135-1"/>
    </source>
</evidence>
<evidence type="ECO:0000256" key="4">
    <source>
        <dbReference type="ARBA" id="ARBA00003889"/>
    </source>
</evidence>
<dbReference type="EC" id="2.7.7.62" evidence="14"/>
<feature type="binding site" evidence="16">
    <location>
        <begin position="8"/>
        <end position="15"/>
    </location>
    <ligand>
        <name>GTP</name>
        <dbReference type="ChEBI" id="CHEBI:37565"/>
    </ligand>
</feature>
<comment type="function">
    <text evidence="4 14">Catalyzes ATP-dependent phosphorylation of adenosylcobinamide and addition of GMP to adenosylcobinamide phosphate.</text>
</comment>
<evidence type="ECO:0000256" key="14">
    <source>
        <dbReference type="PIRNR" id="PIRNR006135"/>
    </source>
</evidence>
<dbReference type="SUPFAM" id="SSF52540">
    <property type="entry name" value="P-loop containing nucleoside triphosphate hydrolases"/>
    <property type="match status" value="1"/>
</dbReference>
<comment type="catalytic activity">
    <reaction evidence="3">
        <text>adenosylcob(III)inamide + GTP = adenosylcob(III)inamide phosphate + GDP + H(+)</text>
        <dbReference type="Rhea" id="RHEA:15765"/>
        <dbReference type="ChEBI" id="CHEBI:2480"/>
        <dbReference type="ChEBI" id="CHEBI:15378"/>
        <dbReference type="ChEBI" id="CHEBI:37565"/>
        <dbReference type="ChEBI" id="CHEBI:58189"/>
        <dbReference type="ChEBI" id="CHEBI:58502"/>
        <dbReference type="EC" id="2.7.1.156"/>
    </reaction>
</comment>
<evidence type="ECO:0000313" key="17">
    <source>
        <dbReference type="EMBL" id="PNI01766.1"/>
    </source>
</evidence>
<evidence type="ECO:0000256" key="13">
    <source>
        <dbReference type="ARBA" id="ARBA00023134"/>
    </source>
</evidence>
<dbReference type="GO" id="GO:0008820">
    <property type="term" value="F:cobinamide phosphate guanylyltransferase activity"/>
    <property type="evidence" value="ECO:0007669"/>
    <property type="project" value="UniProtKB-UniRule"/>
</dbReference>
<evidence type="ECO:0000256" key="6">
    <source>
        <dbReference type="ARBA" id="ARBA00005159"/>
    </source>
</evidence>
<dbReference type="GO" id="GO:0005525">
    <property type="term" value="F:GTP binding"/>
    <property type="evidence" value="ECO:0007669"/>
    <property type="project" value="UniProtKB-UniRule"/>
</dbReference>
<feature type="binding site" evidence="16">
    <location>
        <begin position="38"/>
        <end position="40"/>
    </location>
    <ligand>
        <name>GTP</name>
        <dbReference type="ChEBI" id="CHEBI:37565"/>
    </ligand>
</feature>
<dbReference type="Gene3D" id="3.40.50.300">
    <property type="entry name" value="P-loop containing nucleotide triphosphate hydrolases"/>
    <property type="match status" value="1"/>
</dbReference>
<keyword evidence="11 14" id="KW-0418">Kinase</keyword>
<evidence type="ECO:0000256" key="3">
    <source>
        <dbReference type="ARBA" id="ARBA00001522"/>
    </source>
</evidence>
<proteinExistence type="inferred from homology"/>
<comment type="pathway">
    <text evidence="5 14">Cofactor biosynthesis; adenosylcobalamin biosynthesis; adenosylcobalamin from cob(II)yrinate a,c-diamide: step 6/7.</text>
</comment>
<dbReference type="AlphaFoldDB" id="A0A2J8H3N3"/>
<keyword evidence="12 14" id="KW-0067">ATP-binding</keyword>
<evidence type="ECO:0000256" key="7">
    <source>
        <dbReference type="ARBA" id="ARBA00007490"/>
    </source>
</evidence>
<evidence type="ECO:0000256" key="16">
    <source>
        <dbReference type="PIRSR" id="PIRSR006135-2"/>
    </source>
</evidence>
<evidence type="ECO:0000256" key="10">
    <source>
        <dbReference type="ARBA" id="ARBA00022741"/>
    </source>
</evidence>
<evidence type="ECO:0000256" key="2">
    <source>
        <dbReference type="ARBA" id="ARBA00000711"/>
    </source>
</evidence>
<dbReference type="InterPro" id="IPR027417">
    <property type="entry name" value="P-loop_NTPase"/>
</dbReference>
<evidence type="ECO:0000256" key="9">
    <source>
        <dbReference type="ARBA" id="ARBA00022679"/>
    </source>
</evidence>
<sequence length="184" mass="20553">MTVRLILGGARSGKSSFAEQLAKSKVRFDSTKALHYVATAIAFDEEMETRIQHHQNQRGNGWIEHECPYELAQTLEQLSSDDVVLVDCLTLWLNNVIYNHGQMRDSKQIELVIQHLIDVLKQSRADITLVSNEVGMGLTPEGEVSRLFIEYAGLMNQWIGELSSEVIFVAAGLAKVLKGPNSEL</sequence>
<feature type="binding site" evidence="16">
    <location>
        <position position="87"/>
    </location>
    <ligand>
        <name>GTP</name>
        <dbReference type="ChEBI" id="CHEBI:37565"/>
    </ligand>
</feature>